<proteinExistence type="predicted"/>
<dbReference type="GeneID" id="65129911"/>
<keyword evidence="2" id="KW-1185">Reference proteome</keyword>
<name>A0A7M1S0L3_9CAUD</name>
<evidence type="ECO:0000313" key="1">
    <source>
        <dbReference type="EMBL" id="QOR59349.1"/>
    </source>
</evidence>
<reference evidence="1 2" key="1">
    <citation type="submission" date="2020-07" db="EMBL/GenBank/DDBJ databases">
        <title>Taxonomic proposal: Crassvirales, a new order of highly abundant and diverse bacterial viruses.</title>
        <authorList>
            <person name="Shkoporov A.N."/>
            <person name="Stockdale S.R."/>
            <person name="Guerin E."/>
            <person name="Ross R.P."/>
            <person name="Hill C."/>
        </authorList>
    </citation>
    <scope>NUCLEOTIDE SEQUENCE [LARGE SCALE GENOMIC DNA]</scope>
</reference>
<dbReference type="EMBL" id="MT774389">
    <property type="protein sequence ID" value="QOR59349.1"/>
    <property type="molecule type" value="Genomic_DNA"/>
</dbReference>
<accession>A0A7M1S0L3</accession>
<organism evidence="1 2">
    <name type="scientific">uncultured phage cr116_1</name>
    <dbReference type="NCBI Taxonomy" id="2772073"/>
    <lineage>
        <taxon>Viruses</taxon>
        <taxon>Duplodnaviria</taxon>
        <taxon>Heunggongvirae</taxon>
        <taxon>Uroviricota</taxon>
        <taxon>Caudoviricetes</taxon>
        <taxon>Crassvirales</taxon>
        <taxon>Steigviridae</taxon>
        <taxon>Asinivirinae</taxon>
        <taxon>Pamirivirus</taxon>
        <taxon>Pamirivirus faecium</taxon>
    </lineage>
</organism>
<dbReference type="Proteomes" id="UP000593686">
    <property type="component" value="Genome"/>
</dbReference>
<dbReference type="RefSeq" id="YP_010111507.1">
    <property type="nucleotide sequence ID" value="NC_055882.1"/>
</dbReference>
<protein>
    <submittedName>
        <fullName evidence="1">Uncharacterized protein</fullName>
    </submittedName>
</protein>
<sequence length="132" mass="14996">MVEPKLSLILVLPGSTMVSQQVAENKPEELTEEHKMLLKSYKSKKGKGPEVITFRTRKSIPAKQVLKMSQEAYEAMLEDSTSPKYNKVIAKVKGKLIRVWDTMSEDARIKKHCELIAHDMGAIDFSYNILDD</sequence>
<evidence type="ECO:0000313" key="2">
    <source>
        <dbReference type="Proteomes" id="UP000593686"/>
    </source>
</evidence>
<dbReference type="KEGG" id="vg:65129911"/>